<dbReference type="InterPro" id="IPR001107">
    <property type="entry name" value="Band_7"/>
</dbReference>
<evidence type="ECO:0000313" key="6">
    <source>
        <dbReference type="EMBL" id="VDP36813.1"/>
    </source>
</evidence>
<organism evidence="8">
    <name type="scientific">Schistosoma curassoni</name>
    <dbReference type="NCBI Taxonomy" id="6186"/>
    <lineage>
        <taxon>Eukaryota</taxon>
        <taxon>Metazoa</taxon>
        <taxon>Spiralia</taxon>
        <taxon>Lophotrochozoa</taxon>
        <taxon>Platyhelminthes</taxon>
        <taxon>Trematoda</taxon>
        <taxon>Digenea</taxon>
        <taxon>Strigeidida</taxon>
        <taxon>Schistosomatoidea</taxon>
        <taxon>Schistosomatidae</taxon>
        <taxon>Schistosoma</taxon>
    </lineage>
</organism>
<dbReference type="FunFam" id="3.30.479.30:FF:000004">
    <property type="entry name" value="Putative membrane protease family, stomatin"/>
    <property type="match status" value="1"/>
</dbReference>
<dbReference type="Gene3D" id="3.30.479.30">
    <property type="entry name" value="Band 7 domain"/>
    <property type="match status" value="1"/>
</dbReference>
<evidence type="ECO:0000313" key="7">
    <source>
        <dbReference type="Proteomes" id="UP000279833"/>
    </source>
</evidence>
<dbReference type="InterPro" id="IPR043202">
    <property type="entry name" value="Band-7_stomatin-like"/>
</dbReference>
<gene>
    <name evidence="6" type="ORF">SCUD_LOCUS9725</name>
</gene>
<name>A0A183K407_9TREM</name>
<dbReference type="AlphaFoldDB" id="A0A183K407"/>
<evidence type="ECO:0000256" key="1">
    <source>
        <dbReference type="ARBA" id="ARBA00004370"/>
    </source>
</evidence>
<keyword evidence="7" id="KW-1185">Reference proteome</keyword>
<keyword evidence="4" id="KW-0812">Transmembrane</keyword>
<dbReference type="SMART" id="SM00244">
    <property type="entry name" value="PHB"/>
    <property type="match status" value="1"/>
</dbReference>
<reference evidence="8" key="1">
    <citation type="submission" date="2016-06" db="UniProtKB">
        <authorList>
            <consortium name="WormBaseParasite"/>
        </authorList>
    </citation>
    <scope>IDENTIFICATION</scope>
</reference>
<feature type="domain" description="Band 7" evidence="5">
    <location>
        <begin position="353"/>
        <end position="512"/>
    </location>
</feature>
<dbReference type="EMBL" id="UZAK01033386">
    <property type="protein sequence ID" value="VDP36813.1"/>
    <property type="molecule type" value="Genomic_DNA"/>
</dbReference>
<evidence type="ECO:0000259" key="5">
    <source>
        <dbReference type="SMART" id="SM00244"/>
    </source>
</evidence>
<evidence type="ECO:0000256" key="3">
    <source>
        <dbReference type="ARBA" id="ARBA00023136"/>
    </source>
</evidence>
<comment type="similarity">
    <text evidence="2">Belongs to the band 7/mec-2 family.</text>
</comment>
<dbReference type="PANTHER" id="PTHR10264">
    <property type="entry name" value="BAND 7 PROTEIN-RELATED"/>
    <property type="match status" value="1"/>
</dbReference>
<dbReference type="Gene3D" id="6.10.250.2090">
    <property type="match status" value="1"/>
</dbReference>
<dbReference type="InterPro" id="IPR001972">
    <property type="entry name" value="Stomatin_HflK_fam"/>
</dbReference>
<evidence type="ECO:0000313" key="8">
    <source>
        <dbReference type="WBParaSite" id="SCUD_0000972501-mRNA-1"/>
    </source>
</evidence>
<dbReference type="Pfam" id="PF01145">
    <property type="entry name" value="Band_7"/>
    <property type="match status" value="1"/>
</dbReference>
<dbReference type="InterPro" id="IPR036013">
    <property type="entry name" value="Band_7/SPFH_dom_sf"/>
</dbReference>
<dbReference type="STRING" id="6186.A0A183K407"/>
<protein>
    <submittedName>
        <fullName evidence="8">PHB domain-containing protein</fullName>
    </submittedName>
</protein>
<sequence>MIKRVYCAAVCSVLHNVAINSIRYSSETDNFEWELSKENIKPLKSGRSVELLNKVLTSQRSNEFQLRRRLLRDQVFEFFPNDSLPSHPSMVKAIKAKLHDFGFVYKSIDDDTLYYIRICLSDSRVNPCAPLVRNQDFPTTLGGLSMSTNPVKAPDVRFSFSQFRKQHPWYENSVNLYPTITPINDTSRLQTKFTVEPINVLPYDITPNSSVFTKKWRIFFARRLSHNINTTKSLVNTDYPLSAMNRFNNNNNNDSIEKNKSKHFIEMKSQQIDRKHQPEHQQQQQQQTHRYSILSSDSLYIMNRPTIQSPSTPSSYPESNDFSNHFILLYCERILIFFSYLFLFITLPFSLIFCFYVIRHYERAVIFRLGRLLLNDSIGPGLLCIIPCLDVVQRVDLRTFTFDVFTQDVLTKDSVTVTVQAVVYYRIFNPILSIVNVKNAYYSTRLLAQTTLRNVLGTIDMCALLTEREHIAELMQETLDSSTDIWGMKVERVEIKDVHLPLQLQRSMAAEAEATREAKAKIILALGEKEASTLLKSAALEINNCPIALQLRYLHTLNCITNGKQSTIIFPIPIEFIPLVKN</sequence>
<keyword evidence="4" id="KW-1133">Transmembrane helix</keyword>
<evidence type="ECO:0000256" key="2">
    <source>
        <dbReference type="ARBA" id="ARBA00008164"/>
    </source>
</evidence>
<dbReference type="WBParaSite" id="SCUD_0000972501-mRNA-1">
    <property type="protein sequence ID" value="SCUD_0000972501-mRNA-1"/>
    <property type="gene ID" value="SCUD_0000972501"/>
</dbReference>
<dbReference type="PRINTS" id="PR00721">
    <property type="entry name" value="STOMATIN"/>
</dbReference>
<dbReference type="GO" id="GO:0009898">
    <property type="term" value="C:cytoplasmic side of plasma membrane"/>
    <property type="evidence" value="ECO:0007669"/>
    <property type="project" value="UniProtKB-ARBA"/>
</dbReference>
<dbReference type="PANTHER" id="PTHR10264:SF127">
    <property type="entry name" value="PODOCIN"/>
    <property type="match status" value="1"/>
</dbReference>
<keyword evidence="3 4" id="KW-0472">Membrane</keyword>
<evidence type="ECO:0000256" key="4">
    <source>
        <dbReference type="SAM" id="Phobius"/>
    </source>
</evidence>
<comment type="subcellular location">
    <subcellularLocation>
        <location evidence="1">Membrane</location>
    </subcellularLocation>
</comment>
<dbReference type="SUPFAM" id="SSF117892">
    <property type="entry name" value="Band 7/SPFH domain"/>
    <property type="match status" value="1"/>
</dbReference>
<reference evidence="6 7" key="2">
    <citation type="submission" date="2018-11" db="EMBL/GenBank/DDBJ databases">
        <authorList>
            <consortium name="Pathogen Informatics"/>
        </authorList>
    </citation>
    <scope>NUCLEOTIDE SEQUENCE [LARGE SCALE GENOMIC DNA]</scope>
    <source>
        <strain evidence="6">Dakar</strain>
        <strain evidence="7">Dakar, Senegal</strain>
    </source>
</reference>
<dbReference type="Proteomes" id="UP000279833">
    <property type="component" value="Unassembled WGS sequence"/>
</dbReference>
<feature type="transmembrane region" description="Helical" evidence="4">
    <location>
        <begin position="334"/>
        <end position="358"/>
    </location>
</feature>
<accession>A0A183K407</accession>
<proteinExistence type="inferred from homology"/>